<comment type="subcellular location">
    <subcellularLocation>
        <location evidence="1">Cell envelope</location>
    </subcellularLocation>
</comment>
<dbReference type="GO" id="GO:0042597">
    <property type="term" value="C:periplasmic space"/>
    <property type="evidence" value="ECO:0007669"/>
    <property type="project" value="InterPro"/>
</dbReference>
<evidence type="ECO:0000256" key="7">
    <source>
        <dbReference type="SAM" id="SignalP"/>
    </source>
</evidence>
<comment type="caution">
    <text evidence="9">The sequence shown here is derived from an EMBL/GenBank/DDBJ whole genome shotgun (WGS) entry which is preliminary data.</text>
</comment>
<dbReference type="RefSeq" id="WP_121485385.1">
    <property type="nucleotide sequence ID" value="NZ_QQXL01000005.1"/>
</dbReference>
<evidence type="ECO:0000256" key="6">
    <source>
        <dbReference type="SAM" id="Phobius"/>
    </source>
</evidence>
<keyword evidence="6" id="KW-1133">Transmembrane helix</keyword>
<feature type="chain" id="PRO_5019790974" evidence="7">
    <location>
        <begin position="32"/>
        <end position="222"/>
    </location>
</feature>
<protein>
    <submittedName>
        <fullName evidence="9">Copper resistance protein CopC</fullName>
    </submittedName>
</protein>
<dbReference type="AlphaFoldDB" id="A0A496PI74"/>
<dbReference type="GO" id="GO:0005507">
    <property type="term" value="F:copper ion binding"/>
    <property type="evidence" value="ECO:0007669"/>
    <property type="project" value="InterPro"/>
</dbReference>
<feature type="compositionally biased region" description="Low complexity" evidence="5">
    <location>
        <begin position="146"/>
        <end position="164"/>
    </location>
</feature>
<dbReference type="Pfam" id="PF04234">
    <property type="entry name" value="CopC"/>
    <property type="match status" value="1"/>
</dbReference>
<proteinExistence type="predicted"/>
<evidence type="ECO:0000256" key="2">
    <source>
        <dbReference type="ARBA" id="ARBA00022723"/>
    </source>
</evidence>
<dbReference type="InterPro" id="IPR014755">
    <property type="entry name" value="Cu-Rt/internalin_Ig-like"/>
</dbReference>
<keyword evidence="6" id="KW-0472">Membrane</keyword>
<dbReference type="PROSITE" id="PS51318">
    <property type="entry name" value="TAT"/>
    <property type="match status" value="1"/>
</dbReference>
<reference evidence="9 10" key="1">
    <citation type="submission" date="2018-07" db="EMBL/GenBank/DDBJ databases">
        <title>Arthrobacter sp. nov., isolated from raw cow's milk with high bacterial count.</title>
        <authorList>
            <person name="Hahne J."/>
            <person name="Isele D."/>
            <person name="Lipski A."/>
        </authorList>
    </citation>
    <scope>NUCLEOTIDE SEQUENCE [LARGE SCALE GENOMIC DNA]</scope>
    <source>
        <strain evidence="9 10">JZ R-183</strain>
    </source>
</reference>
<evidence type="ECO:0000313" key="10">
    <source>
        <dbReference type="Proteomes" id="UP000273119"/>
    </source>
</evidence>
<feature type="signal peptide" evidence="7">
    <location>
        <begin position="1"/>
        <end position="31"/>
    </location>
</feature>
<keyword evidence="6" id="KW-0812">Transmembrane</keyword>
<keyword evidence="10" id="KW-1185">Reference proteome</keyword>
<organism evidence="9 10">
    <name type="scientific">Galactobacter caseinivorans</name>
    <dbReference type="NCBI Taxonomy" id="2676123"/>
    <lineage>
        <taxon>Bacteria</taxon>
        <taxon>Bacillati</taxon>
        <taxon>Actinomycetota</taxon>
        <taxon>Actinomycetes</taxon>
        <taxon>Micrococcales</taxon>
        <taxon>Micrococcaceae</taxon>
        <taxon>Galactobacter</taxon>
    </lineage>
</organism>
<dbReference type="SUPFAM" id="SSF81296">
    <property type="entry name" value="E set domains"/>
    <property type="match status" value="1"/>
</dbReference>
<feature type="domain" description="CopC" evidence="8">
    <location>
        <begin position="43"/>
        <end position="137"/>
    </location>
</feature>
<keyword evidence="2" id="KW-0479">Metal-binding</keyword>
<dbReference type="PANTHER" id="PTHR34820">
    <property type="entry name" value="INNER MEMBRANE PROTEIN YEBZ"/>
    <property type="match status" value="1"/>
</dbReference>
<dbReference type="InterPro" id="IPR032694">
    <property type="entry name" value="CopC/D"/>
</dbReference>
<dbReference type="Gene3D" id="2.60.40.1220">
    <property type="match status" value="1"/>
</dbReference>
<feature type="transmembrane region" description="Helical" evidence="6">
    <location>
        <begin position="193"/>
        <end position="213"/>
    </location>
</feature>
<accession>A0A496PI74</accession>
<evidence type="ECO:0000313" key="9">
    <source>
        <dbReference type="EMBL" id="RKW70196.1"/>
    </source>
</evidence>
<dbReference type="GO" id="GO:0005886">
    <property type="term" value="C:plasma membrane"/>
    <property type="evidence" value="ECO:0007669"/>
    <property type="project" value="TreeGrafter"/>
</dbReference>
<dbReference type="GO" id="GO:0030313">
    <property type="term" value="C:cell envelope"/>
    <property type="evidence" value="ECO:0007669"/>
    <property type="project" value="UniProtKB-SubCell"/>
</dbReference>
<sequence length="222" mass="22744">MSTTRRTPFRSRALLALAGALAVLAAPLAIAAPAQAHDQLINRDSSPKAGSIIDVAPGKITLVFSADLMNLEGSKANQIVVTDRDGKEVSTGETSVKGEKMSRDLSPLPAGTYDVQWAATSSDGHPIGDNGDYAFTVTKGEKGKASKGAGSSSAKASSGAAKASPDTAGTPKSGATQTPAAAQAADQSPTNTMMWIVGGFLVLAILLGVVLQLTRPKKRREE</sequence>
<feature type="compositionally biased region" description="Basic and acidic residues" evidence="5">
    <location>
        <begin position="84"/>
        <end position="103"/>
    </location>
</feature>
<keyword evidence="4" id="KW-0186">Copper</keyword>
<feature type="region of interest" description="Disordered" evidence="5">
    <location>
        <begin position="142"/>
        <end position="187"/>
    </location>
</feature>
<dbReference type="GO" id="GO:0006825">
    <property type="term" value="P:copper ion transport"/>
    <property type="evidence" value="ECO:0007669"/>
    <property type="project" value="InterPro"/>
</dbReference>
<evidence type="ECO:0000256" key="3">
    <source>
        <dbReference type="ARBA" id="ARBA00022729"/>
    </source>
</evidence>
<gene>
    <name evidence="9" type="ORF">DWQ67_09655</name>
</gene>
<feature type="compositionally biased region" description="Low complexity" evidence="5">
    <location>
        <begin position="175"/>
        <end position="185"/>
    </location>
</feature>
<evidence type="ECO:0000256" key="5">
    <source>
        <dbReference type="SAM" id="MobiDB-lite"/>
    </source>
</evidence>
<dbReference type="Proteomes" id="UP000273119">
    <property type="component" value="Unassembled WGS sequence"/>
</dbReference>
<keyword evidence="3 7" id="KW-0732">Signal</keyword>
<dbReference type="InterPro" id="IPR007348">
    <property type="entry name" value="CopC_dom"/>
</dbReference>
<evidence type="ECO:0000256" key="4">
    <source>
        <dbReference type="ARBA" id="ARBA00023008"/>
    </source>
</evidence>
<name>A0A496PI74_9MICC</name>
<evidence type="ECO:0000259" key="8">
    <source>
        <dbReference type="Pfam" id="PF04234"/>
    </source>
</evidence>
<dbReference type="EMBL" id="QQXL01000005">
    <property type="protein sequence ID" value="RKW70196.1"/>
    <property type="molecule type" value="Genomic_DNA"/>
</dbReference>
<dbReference type="InterPro" id="IPR006311">
    <property type="entry name" value="TAT_signal"/>
</dbReference>
<dbReference type="PANTHER" id="PTHR34820:SF4">
    <property type="entry name" value="INNER MEMBRANE PROTEIN YEBZ"/>
    <property type="match status" value="1"/>
</dbReference>
<evidence type="ECO:0000256" key="1">
    <source>
        <dbReference type="ARBA" id="ARBA00004196"/>
    </source>
</evidence>
<dbReference type="InterPro" id="IPR014756">
    <property type="entry name" value="Ig_E-set"/>
</dbReference>
<dbReference type="GO" id="GO:0046688">
    <property type="term" value="P:response to copper ion"/>
    <property type="evidence" value="ECO:0007669"/>
    <property type="project" value="InterPro"/>
</dbReference>
<feature type="region of interest" description="Disordered" evidence="5">
    <location>
        <begin position="84"/>
        <end position="105"/>
    </location>
</feature>